<dbReference type="InterPro" id="IPR004154">
    <property type="entry name" value="Anticodon-bd"/>
</dbReference>
<reference evidence="12 13" key="1">
    <citation type="submission" date="2020-08" db="EMBL/GenBank/DDBJ databases">
        <title>Pseudomonas sp. nov.</title>
        <authorList>
            <person name="Gieschler S."/>
            <person name="Fiedler G."/>
            <person name="Brinks E."/>
            <person name="Boehnlein C."/>
            <person name="Franz C.M.A.P."/>
            <person name="Kabisch J."/>
        </authorList>
    </citation>
    <scope>NUCLEOTIDE SEQUENCE [LARGE SCALE GENOMIC DNA]</scope>
    <source>
        <strain evidence="12 13">MBT-1</strain>
    </source>
</reference>
<name>A0A7X1GID5_9PSED</name>
<evidence type="ECO:0000256" key="4">
    <source>
        <dbReference type="ARBA" id="ARBA00022723"/>
    </source>
</evidence>
<evidence type="ECO:0000256" key="1">
    <source>
        <dbReference type="ARBA" id="ARBA00022490"/>
    </source>
</evidence>
<dbReference type="Gene3D" id="3.10.20.30">
    <property type="match status" value="1"/>
</dbReference>
<dbReference type="InterPro" id="IPR012676">
    <property type="entry name" value="TGS-like"/>
</dbReference>
<dbReference type="Pfam" id="PF03129">
    <property type="entry name" value="HGTP_anticodon"/>
    <property type="match status" value="1"/>
</dbReference>
<sequence length="304" mass="32756">MPNITLPDGTVREYDQALSVSELASSIGPGLVKAAVAGRVNGLLVDCAFVIRQDARVSLITAREPQGLEILRRSCALLLGMALKQLHAKVELVAAAAVGDGFFCDFTLARVLGPEDLQRLETRMIALAAANHSLHYVLSSCWSMDGAALSEGPYVPSTGAMSAFALTDVSGKGAQRIYGVCWTDQQELQAWQATPQVVVINIDERQIDYSQALTDTLRRAGVHAHSDLRNEHIVSKIRQHRLRGVEYVLVIGQREMEGGFVSLRANAGDDLGRMSVQAVCDYLLKAPVTGGIAPPHSKAFKPLA</sequence>
<keyword evidence="1" id="KW-0963">Cytoplasm</keyword>
<proteinExistence type="predicted"/>
<evidence type="ECO:0000256" key="6">
    <source>
        <dbReference type="ARBA" id="ARBA00022833"/>
    </source>
</evidence>
<evidence type="ECO:0000256" key="9">
    <source>
        <dbReference type="ARBA" id="ARBA00022917"/>
    </source>
</evidence>
<keyword evidence="2" id="KW-0820">tRNA-binding</keyword>
<dbReference type="Gene3D" id="3.40.50.800">
    <property type="entry name" value="Anticodon-binding domain"/>
    <property type="match status" value="1"/>
</dbReference>
<dbReference type="PANTHER" id="PTHR11451">
    <property type="entry name" value="THREONINE-TRNA LIGASE"/>
    <property type="match status" value="1"/>
</dbReference>
<keyword evidence="10" id="KW-0030">Aminoacyl-tRNA synthetase</keyword>
<dbReference type="SUPFAM" id="SSF52954">
    <property type="entry name" value="Class II aaRS ABD-related"/>
    <property type="match status" value="1"/>
</dbReference>
<keyword evidence="9" id="KW-0648">Protein biosynthesis</keyword>
<feature type="domain" description="TGS" evidence="11">
    <location>
        <begin position="1"/>
        <end position="61"/>
    </location>
</feature>
<protein>
    <submittedName>
        <fullName evidence="12">TGS domain-containing protein</fullName>
    </submittedName>
</protein>
<dbReference type="PANTHER" id="PTHR11451:SF44">
    <property type="entry name" value="THREONINE--TRNA LIGASE, CHLOROPLASTIC_MITOCHONDRIAL 2"/>
    <property type="match status" value="1"/>
</dbReference>
<dbReference type="SUPFAM" id="SSF81271">
    <property type="entry name" value="TGS-like"/>
    <property type="match status" value="1"/>
</dbReference>
<dbReference type="SUPFAM" id="SSF55186">
    <property type="entry name" value="ThrRS/AlaRS common domain"/>
    <property type="match status" value="1"/>
</dbReference>
<dbReference type="GO" id="GO:0005829">
    <property type="term" value="C:cytosol"/>
    <property type="evidence" value="ECO:0007669"/>
    <property type="project" value="TreeGrafter"/>
</dbReference>
<dbReference type="AlphaFoldDB" id="A0A7X1GID5"/>
<keyword evidence="7" id="KW-0067">ATP-binding</keyword>
<evidence type="ECO:0000259" key="11">
    <source>
        <dbReference type="PROSITE" id="PS51880"/>
    </source>
</evidence>
<dbReference type="GO" id="GO:0000049">
    <property type="term" value="F:tRNA binding"/>
    <property type="evidence" value="ECO:0007669"/>
    <property type="project" value="UniProtKB-KW"/>
</dbReference>
<evidence type="ECO:0000256" key="2">
    <source>
        <dbReference type="ARBA" id="ARBA00022555"/>
    </source>
</evidence>
<dbReference type="Gene3D" id="3.30.980.10">
    <property type="entry name" value="Threonyl-trna Synthetase, Chain A, domain 2"/>
    <property type="match status" value="1"/>
</dbReference>
<dbReference type="InterPro" id="IPR004095">
    <property type="entry name" value="TGS"/>
</dbReference>
<dbReference type="InterPro" id="IPR018163">
    <property type="entry name" value="Thr/Ala-tRNA-synth_IIc_edit"/>
</dbReference>
<gene>
    <name evidence="12" type="ORF">H7995_19410</name>
</gene>
<keyword evidence="5" id="KW-0547">Nucleotide-binding</keyword>
<accession>A0A7X1GID5</accession>
<dbReference type="EMBL" id="JACMYG010000022">
    <property type="protein sequence ID" value="MBC2691963.1"/>
    <property type="molecule type" value="Genomic_DNA"/>
</dbReference>
<evidence type="ECO:0000313" key="13">
    <source>
        <dbReference type="Proteomes" id="UP000526003"/>
    </source>
</evidence>
<evidence type="ECO:0000256" key="7">
    <source>
        <dbReference type="ARBA" id="ARBA00022840"/>
    </source>
</evidence>
<dbReference type="InterPro" id="IPR012675">
    <property type="entry name" value="Beta-grasp_dom_sf"/>
</dbReference>
<evidence type="ECO:0000256" key="8">
    <source>
        <dbReference type="ARBA" id="ARBA00022884"/>
    </source>
</evidence>
<dbReference type="PROSITE" id="PS51880">
    <property type="entry name" value="TGS"/>
    <property type="match status" value="1"/>
</dbReference>
<evidence type="ECO:0000256" key="10">
    <source>
        <dbReference type="ARBA" id="ARBA00023146"/>
    </source>
</evidence>
<dbReference type="Proteomes" id="UP000526003">
    <property type="component" value="Unassembled WGS sequence"/>
</dbReference>
<dbReference type="GO" id="GO:0046872">
    <property type="term" value="F:metal ion binding"/>
    <property type="evidence" value="ECO:0007669"/>
    <property type="project" value="UniProtKB-KW"/>
</dbReference>
<keyword evidence="6" id="KW-0862">Zinc</keyword>
<keyword evidence="8" id="KW-0694">RNA-binding</keyword>
<dbReference type="InterPro" id="IPR036621">
    <property type="entry name" value="Anticodon-bd_dom_sf"/>
</dbReference>
<comment type="caution">
    <text evidence="12">The sequence shown here is derived from an EMBL/GenBank/DDBJ whole genome shotgun (WGS) entry which is preliminary data.</text>
</comment>
<evidence type="ECO:0000256" key="3">
    <source>
        <dbReference type="ARBA" id="ARBA00022598"/>
    </source>
</evidence>
<organism evidence="12 13">
    <name type="scientific">Pseudomonas kielensis</name>
    <dbReference type="NCBI Taxonomy" id="2762577"/>
    <lineage>
        <taxon>Bacteria</taxon>
        <taxon>Pseudomonadati</taxon>
        <taxon>Pseudomonadota</taxon>
        <taxon>Gammaproteobacteria</taxon>
        <taxon>Pseudomonadales</taxon>
        <taxon>Pseudomonadaceae</taxon>
        <taxon>Pseudomonas</taxon>
    </lineage>
</organism>
<keyword evidence="4" id="KW-0479">Metal-binding</keyword>
<dbReference type="FunFam" id="3.10.20.30:FF:000005">
    <property type="entry name" value="Threonine--tRNA ligase"/>
    <property type="match status" value="1"/>
</dbReference>
<dbReference type="RefSeq" id="WP_166588820.1">
    <property type="nucleotide sequence ID" value="NZ_CP090311.1"/>
</dbReference>
<keyword evidence="13" id="KW-1185">Reference proteome</keyword>
<dbReference type="GO" id="GO:0005524">
    <property type="term" value="F:ATP binding"/>
    <property type="evidence" value="ECO:0007669"/>
    <property type="project" value="UniProtKB-KW"/>
</dbReference>
<evidence type="ECO:0000256" key="5">
    <source>
        <dbReference type="ARBA" id="ARBA00022741"/>
    </source>
</evidence>
<evidence type="ECO:0000313" key="12">
    <source>
        <dbReference type="EMBL" id="MBC2691963.1"/>
    </source>
</evidence>
<dbReference type="GO" id="GO:0004829">
    <property type="term" value="F:threonine-tRNA ligase activity"/>
    <property type="evidence" value="ECO:0007669"/>
    <property type="project" value="TreeGrafter"/>
</dbReference>
<dbReference type="CDD" id="cd01667">
    <property type="entry name" value="TGS_ThrRS"/>
    <property type="match status" value="1"/>
</dbReference>
<dbReference type="Pfam" id="PF02824">
    <property type="entry name" value="TGS"/>
    <property type="match status" value="1"/>
</dbReference>
<keyword evidence="3" id="KW-0436">Ligase</keyword>
<dbReference type="GO" id="GO:0006435">
    <property type="term" value="P:threonyl-tRNA aminoacylation"/>
    <property type="evidence" value="ECO:0007669"/>
    <property type="project" value="TreeGrafter"/>
</dbReference>